<gene>
    <name evidence="1" type="ORF">HTY61_10765</name>
</gene>
<keyword evidence="2" id="KW-1185">Reference proteome</keyword>
<dbReference type="SUPFAM" id="SSF69318">
    <property type="entry name" value="Integrin alpha N-terminal domain"/>
    <property type="match status" value="1"/>
</dbReference>
<dbReference type="EMBL" id="CP054836">
    <property type="protein sequence ID" value="QKV18896.1"/>
    <property type="molecule type" value="Genomic_DNA"/>
</dbReference>
<accession>A0A6N1VDB0</accession>
<evidence type="ECO:0008006" key="3">
    <source>
        <dbReference type="Google" id="ProtNLM"/>
    </source>
</evidence>
<dbReference type="InterPro" id="IPR028994">
    <property type="entry name" value="Integrin_alpha_N"/>
</dbReference>
<dbReference type="Proteomes" id="UP000509367">
    <property type="component" value="Chromosome"/>
</dbReference>
<evidence type="ECO:0000313" key="2">
    <source>
        <dbReference type="Proteomes" id="UP000509367"/>
    </source>
</evidence>
<dbReference type="RefSeq" id="WP_175276789.1">
    <property type="nucleotide sequence ID" value="NZ_CP054836.1"/>
</dbReference>
<proteinExistence type="predicted"/>
<organism evidence="1 2">
    <name type="scientific">Oricola thermophila</name>
    <dbReference type="NCBI Taxonomy" id="2742145"/>
    <lineage>
        <taxon>Bacteria</taxon>
        <taxon>Pseudomonadati</taxon>
        <taxon>Pseudomonadota</taxon>
        <taxon>Alphaproteobacteria</taxon>
        <taxon>Hyphomicrobiales</taxon>
        <taxon>Ahrensiaceae</taxon>
        <taxon>Oricola</taxon>
    </lineage>
</organism>
<dbReference type="KEGG" id="orm:HTY61_10765"/>
<dbReference type="AlphaFoldDB" id="A0A6N1VDB0"/>
<sequence length="339" mass="35768">MWGSKVSASGSRRRRSSSLALVAFAAAALLSGGTGTRAAELFEIGLPQPLRALYQDAMGSFATVGEETFQLVPCDADAGICLQTLSNGTISQRVPSNVLPDGYIAIAEEGDIRNAWYGQPTERYAHGVLGDATEGGSLVVVTDEREKLEFVLPETQVFEDITPRIRDLDGDGRNEVIAIRSSQTGGAAVALYGIREGELVELGAGSENGSPNRWTNIAGIIGNDDGTATVYAVRTPHIGGRLFSLTFADGNVSESDTLATDVSNHVIGSRELGLSAVGDVNGDGRDDLVLLSQDRTRLRFPLSDLPDIAIPATIDKAVIVIDGRVVTGTTEGRLLVIMP</sequence>
<evidence type="ECO:0000313" key="1">
    <source>
        <dbReference type="EMBL" id="QKV18896.1"/>
    </source>
</evidence>
<protein>
    <recommendedName>
        <fullName evidence="3">VCBS repeat-containing protein</fullName>
    </recommendedName>
</protein>
<reference evidence="1 2" key="1">
    <citation type="submission" date="2020-06" db="EMBL/GenBank/DDBJ databases">
        <title>Oricola thermophila sp. nov. isolated from a tidal sediments.</title>
        <authorList>
            <person name="Kwon K.K."/>
            <person name="Yang S.-H."/>
            <person name="Park M.-J."/>
        </authorList>
    </citation>
    <scope>NUCLEOTIDE SEQUENCE [LARGE SCALE GENOMIC DNA]</scope>
    <source>
        <strain evidence="1 2">MEBiC13590</strain>
    </source>
</reference>
<name>A0A6N1VDB0_9HYPH</name>